<organism evidence="1 2">
    <name type="scientific">Streptomyces venetus</name>
    <dbReference type="NCBI Taxonomy" id="1701086"/>
    <lineage>
        <taxon>Bacteria</taxon>
        <taxon>Bacillati</taxon>
        <taxon>Actinomycetota</taxon>
        <taxon>Actinomycetes</taxon>
        <taxon>Kitasatosporales</taxon>
        <taxon>Streptomycetaceae</taxon>
        <taxon>Streptomyces</taxon>
    </lineage>
</organism>
<accession>A0ABP8H6Z3</accession>
<proteinExistence type="predicted"/>
<keyword evidence="2" id="KW-1185">Reference proteome</keyword>
<evidence type="ECO:0000313" key="2">
    <source>
        <dbReference type="Proteomes" id="UP001501115"/>
    </source>
</evidence>
<sequence length="143" mass="15260">MTCSKDGMPIGNQLLRLTGIPIDALRGRMAPHRVQLDDERHFGQPKVYLAASSGGKRDCLMKLYDEPGSGRQQRCDLELQPGAAVSPAIGATISCGPVNNPRGPQMRAVALPFAEIVASRTETIRTAARHLDVAAELACDVGP</sequence>
<dbReference type="Proteomes" id="UP001501115">
    <property type="component" value="Unassembled WGS sequence"/>
</dbReference>
<reference evidence="2" key="1">
    <citation type="journal article" date="2019" name="Int. J. Syst. Evol. Microbiol.">
        <title>The Global Catalogue of Microorganisms (GCM) 10K type strain sequencing project: providing services to taxonomists for standard genome sequencing and annotation.</title>
        <authorList>
            <consortium name="The Broad Institute Genomics Platform"/>
            <consortium name="The Broad Institute Genome Sequencing Center for Infectious Disease"/>
            <person name="Wu L."/>
            <person name="Ma J."/>
        </authorList>
    </citation>
    <scope>NUCLEOTIDE SEQUENCE [LARGE SCALE GENOMIC DNA]</scope>
    <source>
        <strain evidence="2">JCM 31290</strain>
    </source>
</reference>
<gene>
    <name evidence="1" type="ORF">GCM10023086_67250</name>
</gene>
<name>A0ABP8H6Z3_9ACTN</name>
<evidence type="ECO:0008006" key="3">
    <source>
        <dbReference type="Google" id="ProtNLM"/>
    </source>
</evidence>
<comment type="caution">
    <text evidence="1">The sequence shown here is derived from an EMBL/GenBank/DDBJ whole genome shotgun (WGS) entry which is preliminary data.</text>
</comment>
<protein>
    <recommendedName>
        <fullName evidence="3">IclR-ED domain-containing protein</fullName>
    </recommendedName>
</protein>
<dbReference type="EMBL" id="BAABET010000013">
    <property type="protein sequence ID" value="GAA4335052.1"/>
    <property type="molecule type" value="Genomic_DNA"/>
</dbReference>
<evidence type="ECO:0000313" key="1">
    <source>
        <dbReference type="EMBL" id="GAA4335052.1"/>
    </source>
</evidence>